<reference evidence="8 9" key="1">
    <citation type="journal article" date="2018" name="Nat. Ecol. Evol.">
        <title>Pezizomycetes genomes reveal the molecular basis of ectomycorrhizal truffle lifestyle.</title>
        <authorList>
            <person name="Murat C."/>
            <person name="Payen T."/>
            <person name="Noel B."/>
            <person name="Kuo A."/>
            <person name="Morin E."/>
            <person name="Chen J."/>
            <person name="Kohler A."/>
            <person name="Krizsan K."/>
            <person name="Balestrini R."/>
            <person name="Da Silva C."/>
            <person name="Montanini B."/>
            <person name="Hainaut M."/>
            <person name="Levati E."/>
            <person name="Barry K.W."/>
            <person name="Belfiori B."/>
            <person name="Cichocki N."/>
            <person name="Clum A."/>
            <person name="Dockter R.B."/>
            <person name="Fauchery L."/>
            <person name="Guy J."/>
            <person name="Iotti M."/>
            <person name="Le Tacon F."/>
            <person name="Lindquist E.A."/>
            <person name="Lipzen A."/>
            <person name="Malagnac F."/>
            <person name="Mello A."/>
            <person name="Molinier V."/>
            <person name="Miyauchi S."/>
            <person name="Poulain J."/>
            <person name="Riccioni C."/>
            <person name="Rubini A."/>
            <person name="Sitrit Y."/>
            <person name="Splivallo R."/>
            <person name="Traeger S."/>
            <person name="Wang M."/>
            <person name="Zifcakova L."/>
            <person name="Wipf D."/>
            <person name="Zambonelli A."/>
            <person name="Paolocci F."/>
            <person name="Nowrousian M."/>
            <person name="Ottonello S."/>
            <person name="Baldrian P."/>
            <person name="Spatafora J.W."/>
            <person name="Henrissat B."/>
            <person name="Nagy L.G."/>
            <person name="Aury J.M."/>
            <person name="Wincker P."/>
            <person name="Grigoriev I.V."/>
            <person name="Bonfante P."/>
            <person name="Martin F.M."/>
        </authorList>
    </citation>
    <scope>NUCLEOTIDE SEQUENCE [LARGE SCALE GENOMIC DNA]</scope>
    <source>
        <strain evidence="8 9">ATCC MYA-4762</strain>
    </source>
</reference>
<comment type="similarity">
    <text evidence="3">Belongs to the CSN1 family.</text>
</comment>
<dbReference type="EMBL" id="ML121558">
    <property type="protein sequence ID" value="RPB21663.1"/>
    <property type="molecule type" value="Genomic_DNA"/>
</dbReference>
<dbReference type="Gene3D" id="1.25.40.570">
    <property type="match status" value="1"/>
</dbReference>
<dbReference type="AlphaFoldDB" id="A0A3N4LFJ2"/>
<dbReference type="SUPFAM" id="SSF46785">
    <property type="entry name" value="Winged helix' DNA-binding domain"/>
    <property type="match status" value="1"/>
</dbReference>
<keyword evidence="6" id="KW-0539">Nucleus</keyword>
<dbReference type="InParanoid" id="A0A3N4LFJ2"/>
<accession>A0A3N4LFJ2</accession>
<dbReference type="InterPro" id="IPR036390">
    <property type="entry name" value="WH_DNA-bd_sf"/>
</dbReference>
<evidence type="ECO:0000313" key="9">
    <source>
        <dbReference type="Proteomes" id="UP000267821"/>
    </source>
</evidence>
<dbReference type="SMART" id="SM00088">
    <property type="entry name" value="PINT"/>
    <property type="match status" value="1"/>
</dbReference>
<dbReference type="GO" id="GO:0008180">
    <property type="term" value="C:COP9 signalosome"/>
    <property type="evidence" value="ECO:0007669"/>
    <property type="project" value="UniProtKB-KW"/>
</dbReference>
<keyword evidence="4" id="KW-0963">Cytoplasm</keyword>
<dbReference type="Pfam" id="PF10602">
    <property type="entry name" value="RPN7"/>
    <property type="match status" value="1"/>
</dbReference>
<protein>
    <submittedName>
        <fullName evidence="8">PCI-domain-containing protein</fullName>
    </submittedName>
</protein>
<dbReference type="Proteomes" id="UP000267821">
    <property type="component" value="Unassembled WGS sequence"/>
</dbReference>
<dbReference type="PANTHER" id="PTHR14145">
    <property type="entry name" value="26S PROTESOME SUBUNIT 6"/>
    <property type="match status" value="1"/>
</dbReference>
<dbReference type="OrthoDB" id="422427at2759"/>
<evidence type="ECO:0000313" key="8">
    <source>
        <dbReference type="EMBL" id="RPB21663.1"/>
    </source>
</evidence>
<dbReference type="Pfam" id="PF01399">
    <property type="entry name" value="PCI"/>
    <property type="match status" value="1"/>
</dbReference>
<evidence type="ECO:0000256" key="3">
    <source>
        <dbReference type="ARBA" id="ARBA00008793"/>
    </source>
</evidence>
<dbReference type="GO" id="GO:0005737">
    <property type="term" value="C:cytoplasm"/>
    <property type="evidence" value="ECO:0007669"/>
    <property type="project" value="UniProtKB-SubCell"/>
</dbReference>
<evidence type="ECO:0000259" key="7">
    <source>
        <dbReference type="PROSITE" id="PS50250"/>
    </source>
</evidence>
<keyword evidence="9" id="KW-1185">Reference proteome</keyword>
<dbReference type="InterPro" id="IPR000717">
    <property type="entry name" value="PCI_dom"/>
</dbReference>
<dbReference type="InterPro" id="IPR045135">
    <property type="entry name" value="Rpn7_N"/>
</dbReference>
<comment type="subcellular location">
    <subcellularLocation>
        <location evidence="2">Cytoplasm</location>
    </subcellularLocation>
    <subcellularLocation>
        <location evidence="1">Nucleus</location>
    </subcellularLocation>
</comment>
<dbReference type="PANTHER" id="PTHR14145:SF2">
    <property type="entry name" value="COP9 SIGNALOSOME COMPLEX SUBUNIT 1"/>
    <property type="match status" value="1"/>
</dbReference>
<dbReference type="STRING" id="1051890.A0A3N4LFJ2"/>
<keyword evidence="5" id="KW-0736">Signalosome</keyword>
<gene>
    <name evidence="8" type="ORF">L211DRAFT_427407</name>
</gene>
<evidence type="ECO:0000256" key="6">
    <source>
        <dbReference type="ARBA" id="ARBA00023242"/>
    </source>
</evidence>
<proteinExistence type="inferred from homology"/>
<feature type="domain" description="PCI" evidence="7">
    <location>
        <begin position="216"/>
        <end position="386"/>
    </location>
</feature>
<evidence type="ECO:0000256" key="2">
    <source>
        <dbReference type="ARBA" id="ARBA00004496"/>
    </source>
</evidence>
<dbReference type="InterPro" id="IPR019585">
    <property type="entry name" value="Rpn7/CSN1"/>
</dbReference>
<name>A0A3N4LFJ2_9PEZI</name>
<evidence type="ECO:0000256" key="4">
    <source>
        <dbReference type="ARBA" id="ARBA00022490"/>
    </source>
</evidence>
<organism evidence="8 9">
    <name type="scientific">Terfezia boudieri ATCC MYA-4762</name>
    <dbReference type="NCBI Taxonomy" id="1051890"/>
    <lineage>
        <taxon>Eukaryota</taxon>
        <taxon>Fungi</taxon>
        <taxon>Dikarya</taxon>
        <taxon>Ascomycota</taxon>
        <taxon>Pezizomycotina</taxon>
        <taxon>Pezizomycetes</taxon>
        <taxon>Pezizales</taxon>
        <taxon>Pezizaceae</taxon>
        <taxon>Terfezia</taxon>
    </lineage>
</organism>
<dbReference type="PROSITE" id="PS50250">
    <property type="entry name" value="PCI"/>
    <property type="match status" value="1"/>
</dbReference>
<evidence type="ECO:0000256" key="1">
    <source>
        <dbReference type="ARBA" id="ARBA00004123"/>
    </source>
</evidence>
<sequence length="448" mass="51000">MDDQALNHWEEKLKRGEVVVTEGYISNYAGRTQVDRLLLIGDTCQPLAVEALKLAVNLLKKSSDVPRYKQAVATLASIDPSDPDSRTDEEWVDRVLRKVASETEKYEAQLKSYKHNLIKESIRMGHEDLGNHYYASGDLSSAFKSYSRMRDFCTAPKHILDMSLQIIKVCIEQGNYMSVQSHIMKIRNLLRTPEEEADLAPKLAVATGLSHLATGNFKDAAKTFLECPNTLGNSWNEVISSNDVAIYGGLCALASMNRPQLKSEVLENNVFRNFLELEPHIRRAITFFYSAKYNACLSILQTYRNDYLLDIHLQRHVEVIYDLVRSKSIVQYFVPFSTVTLSAMSEAFGTREKEMERELVHMIELGKLEARIDTQNRLVVSKETNPRSSVHNKTLLMAQHYERVARLRLMRMQISLAGIEVKPPKRESVPKGLSFQQVGDIRNSPVIF</sequence>
<evidence type="ECO:0000256" key="5">
    <source>
        <dbReference type="ARBA" id="ARBA00022790"/>
    </source>
</evidence>